<comment type="caution">
    <text evidence="2">The sequence shown here is derived from an EMBL/GenBank/DDBJ whole genome shotgun (WGS) entry which is preliminary data.</text>
</comment>
<organism evidence="2 3">
    <name type="scientific">Alginatibacterium sediminis</name>
    <dbReference type="NCBI Taxonomy" id="2164068"/>
    <lineage>
        <taxon>Bacteria</taxon>
        <taxon>Pseudomonadati</taxon>
        <taxon>Pseudomonadota</taxon>
        <taxon>Gammaproteobacteria</taxon>
        <taxon>Alteromonadales</taxon>
        <taxon>Alteromonadaceae</taxon>
        <taxon>Alginatibacterium</taxon>
    </lineage>
</organism>
<evidence type="ECO:0000313" key="2">
    <source>
        <dbReference type="EMBL" id="RKF17771.1"/>
    </source>
</evidence>
<proteinExistence type="predicted"/>
<dbReference type="Proteomes" id="UP000286482">
    <property type="component" value="Unassembled WGS sequence"/>
</dbReference>
<dbReference type="EMBL" id="RAQO01000006">
    <property type="protein sequence ID" value="RKF17771.1"/>
    <property type="molecule type" value="Genomic_DNA"/>
</dbReference>
<keyword evidence="3" id="KW-1185">Reference proteome</keyword>
<gene>
    <name evidence="2" type="ORF">DBZ36_10940</name>
</gene>
<dbReference type="RefSeq" id="WP_120354998.1">
    <property type="nucleotide sequence ID" value="NZ_RAQO01000006.1"/>
</dbReference>
<keyword evidence="1" id="KW-0732">Signal</keyword>
<feature type="chain" id="PRO_5019289121" evidence="1">
    <location>
        <begin position="23"/>
        <end position="245"/>
    </location>
</feature>
<reference evidence="2 3" key="1">
    <citation type="submission" date="2018-09" db="EMBL/GenBank/DDBJ databases">
        <authorList>
            <person name="Wang Z."/>
        </authorList>
    </citation>
    <scope>NUCLEOTIDE SEQUENCE [LARGE SCALE GENOMIC DNA]</scope>
    <source>
        <strain evidence="2 3">ALS 81</strain>
    </source>
</reference>
<protein>
    <submittedName>
        <fullName evidence="2">DUF3108 domain-containing protein</fullName>
    </submittedName>
</protein>
<evidence type="ECO:0000256" key="1">
    <source>
        <dbReference type="SAM" id="SignalP"/>
    </source>
</evidence>
<feature type="signal peptide" evidence="1">
    <location>
        <begin position="1"/>
        <end position="22"/>
    </location>
</feature>
<evidence type="ECO:0000313" key="3">
    <source>
        <dbReference type="Proteomes" id="UP000286482"/>
    </source>
</evidence>
<accession>A0A420EAS3</accession>
<dbReference type="OrthoDB" id="6007799at2"/>
<name>A0A420EAS3_9ALTE</name>
<sequence length="245" mass="27423">MIEATIRYLALLAVCVTFSATASSSVQPFKAEYTGYFGGLPIGSASRELLKVSDNFYRLQSKASALGLGMSYSDISRFSIQDNQVILSSFEFSSRELLKKSYSTGRPNAKGQLQIDIDGTPYDFSSPDTARSVLNAATFSIQFQLDLKQRELLPMYYYAAADELKDDSFELVGEEILDSDIGKYQTLKILNRSSGTRETVIWVAPELDYQLLRAQINRNGKTWATLELKKLQFVDNAENGLSQHR</sequence>
<dbReference type="AlphaFoldDB" id="A0A420EAS3"/>